<dbReference type="AlphaFoldDB" id="A0A2W1LSC9"/>
<evidence type="ECO:0000259" key="1">
    <source>
        <dbReference type="PROSITE" id="PS51819"/>
    </source>
</evidence>
<feature type="domain" description="VOC" evidence="1">
    <location>
        <begin position="144"/>
        <end position="265"/>
    </location>
</feature>
<dbReference type="SUPFAM" id="SSF54593">
    <property type="entry name" value="Glyoxalase/Bleomycin resistance protein/Dihydroxybiphenyl dioxygenase"/>
    <property type="match status" value="2"/>
</dbReference>
<comment type="caution">
    <text evidence="2">The sequence shown here is derived from an EMBL/GenBank/DDBJ whole genome shotgun (WGS) entry which is preliminary data.</text>
</comment>
<reference evidence="2 3" key="1">
    <citation type="submission" date="2018-06" db="EMBL/GenBank/DDBJ databases">
        <title>Paenibacillus imtechensis sp. nov.</title>
        <authorList>
            <person name="Pinnaka A.K."/>
            <person name="Singh H."/>
            <person name="Kaur M."/>
        </authorList>
    </citation>
    <scope>NUCLEOTIDE SEQUENCE [LARGE SCALE GENOMIC DNA]</scope>
    <source>
        <strain evidence="2 3">SMB1</strain>
    </source>
</reference>
<dbReference type="EMBL" id="QKRB01000028">
    <property type="protein sequence ID" value="PZD97394.1"/>
    <property type="molecule type" value="Genomic_DNA"/>
</dbReference>
<sequence length="266" mass="30295">MNKPYFKFDGGFIMVPWDQFDEAVEWYGEKMGWQLKGTADTPVGRKAFFGLPGMGQANLKAFESGIDHFTRDGYEEGHCRFCFQTGNLDNALVYFKEQGVTCSDPVVMPDGSRSADITAFGGIRLSLNEDRSLDGQFPDSRVIQFASKPLWLGVSRLNNAIEWYGRYLGLALSDTDYSDKGFALMQDDREGWDVAWLQQVDMTPGQPKANPGARLYFHIESQEDFNQANTWLKNEGIEVSDSVGERWQGFHFYDPDGNRLNVWTYY</sequence>
<protein>
    <submittedName>
        <fullName evidence="2">VOC family protein</fullName>
    </submittedName>
</protein>
<dbReference type="Pfam" id="PF00903">
    <property type="entry name" value="Glyoxalase"/>
    <property type="match status" value="2"/>
</dbReference>
<dbReference type="RefSeq" id="WP_111145252.1">
    <property type="nucleotide sequence ID" value="NZ_QKRB01000028.1"/>
</dbReference>
<dbReference type="PROSITE" id="PS51819">
    <property type="entry name" value="VOC"/>
    <property type="match status" value="2"/>
</dbReference>
<dbReference type="InterPro" id="IPR037523">
    <property type="entry name" value="VOC_core"/>
</dbReference>
<dbReference type="Proteomes" id="UP000249522">
    <property type="component" value="Unassembled WGS sequence"/>
</dbReference>
<dbReference type="OrthoDB" id="2797614at2"/>
<dbReference type="CDD" id="cd06587">
    <property type="entry name" value="VOC"/>
    <property type="match status" value="2"/>
</dbReference>
<keyword evidence="3" id="KW-1185">Reference proteome</keyword>
<gene>
    <name evidence="2" type="ORF">DNH61_03340</name>
</gene>
<feature type="domain" description="VOC" evidence="1">
    <location>
        <begin position="9"/>
        <end position="130"/>
    </location>
</feature>
<dbReference type="InterPro" id="IPR029068">
    <property type="entry name" value="Glyas_Bleomycin-R_OHBP_Dase"/>
</dbReference>
<proteinExistence type="predicted"/>
<organism evidence="2 3">
    <name type="scientific">Paenibacillus sambharensis</name>
    <dbReference type="NCBI Taxonomy" id="1803190"/>
    <lineage>
        <taxon>Bacteria</taxon>
        <taxon>Bacillati</taxon>
        <taxon>Bacillota</taxon>
        <taxon>Bacilli</taxon>
        <taxon>Bacillales</taxon>
        <taxon>Paenibacillaceae</taxon>
        <taxon>Paenibacillus</taxon>
    </lineage>
</organism>
<evidence type="ECO:0000313" key="2">
    <source>
        <dbReference type="EMBL" id="PZD97394.1"/>
    </source>
</evidence>
<dbReference type="Gene3D" id="3.10.180.10">
    <property type="entry name" value="2,3-Dihydroxybiphenyl 1,2-Dioxygenase, domain 1"/>
    <property type="match status" value="2"/>
</dbReference>
<dbReference type="InterPro" id="IPR004360">
    <property type="entry name" value="Glyas_Fos-R_dOase_dom"/>
</dbReference>
<evidence type="ECO:0000313" key="3">
    <source>
        <dbReference type="Proteomes" id="UP000249522"/>
    </source>
</evidence>
<accession>A0A2W1LSC9</accession>
<name>A0A2W1LSC9_9BACL</name>